<dbReference type="InterPro" id="IPR013249">
    <property type="entry name" value="RNA_pol_sigma70_r4_t2"/>
</dbReference>
<evidence type="ECO:0000256" key="5">
    <source>
        <dbReference type="ARBA" id="ARBA00023163"/>
    </source>
</evidence>
<name>A0A4Q0XJV5_9FLAO</name>
<comment type="caution">
    <text evidence="8">The sequence shown here is derived from an EMBL/GenBank/DDBJ whole genome shotgun (WGS) entry which is preliminary data.</text>
</comment>
<organism evidence="8 9">
    <name type="scientific">Gelidibacter gilvus</name>
    <dbReference type="NCBI Taxonomy" id="59602"/>
    <lineage>
        <taxon>Bacteria</taxon>
        <taxon>Pseudomonadati</taxon>
        <taxon>Bacteroidota</taxon>
        <taxon>Flavobacteriia</taxon>
        <taxon>Flavobacteriales</taxon>
        <taxon>Flavobacteriaceae</taxon>
        <taxon>Gelidibacter</taxon>
    </lineage>
</organism>
<dbReference type="Gene3D" id="1.10.1740.10">
    <property type="match status" value="1"/>
</dbReference>
<keyword evidence="2" id="KW-0805">Transcription regulation</keyword>
<evidence type="ECO:0000259" key="7">
    <source>
        <dbReference type="Pfam" id="PF08281"/>
    </source>
</evidence>
<dbReference type="AlphaFoldDB" id="A0A4Q0XJV5"/>
<comment type="similarity">
    <text evidence="1">Belongs to the sigma-70 factor family. ECF subfamily.</text>
</comment>
<keyword evidence="3" id="KW-0731">Sigma factor</keyword>
<keyword evidence="5" id="KW-0804">Transcription</keyword>
<evidence type="ECO:0000256" key="4">
    <source>
        <dbReference type="ARBA" id="ARBA00023125"/>
    </source>
</evidence>
<evidence type="ECO:0000259" key="6">
    <source>
        <dbReference type="Pfam" id="PF04542"/>
    </source>
</evidence>
<dbReference type="InterPro" id="IPR013324">
    <property type="entry name" value="RNA_pol_sigma_r3/r4-like"/>
</dbReference>
<dbReference type="InterPro" id="IPR007627">
    <property type="entry name" value="RNA_pol_sigma70_r2"/>
</dbReference>
<dbReference type="GO" id="GO:0003677">
    <property type="term" value="F:DNA binding"/>
    <property type="evidence" value="ECO:0007669"/>
    <property type="project" value="UniProtKB-KW"/>
</dbReference>
<dbReference type="Proteomes" id="UP000289792">
    <property type="component" value="Unassembled WGS sequence"/>
</dbReference>
<keyword evidence="4" id="KW-0238">DNA-binding</keyword>
<dbReference type="CDD" id="cd06171">
    <property type="entry name" value="Sigma70_r4"/>
    <property type="match status" value="1"/>
</dbReference>
<reference evidence="8 9" key="1">
    <citation type="submission" date="2019-01" db="EMBL/GenBank/DDBJ databases">
        <title>Genome sequence of the Antarctic species Gelidibacter gilvus ACAM 158(T).</title>
        <authorList>
            <person name="Bowman J.P."/>
        </authorList>
    </citation>
    <scope>NUCLEOTIDE SEQUENCE [LARGE SCALE GENOMIC DNA]</scope>
    <source>
        <strain evidence="8 9">IC158</strain>
    </source>
</reference>
<dbReference type="NCBIfam" id="TIGR02937">
    <property type="entry name" value="sigma70-ECF"/>
    <property type="match status" value="1"/>
</dbReference>
<dbReference type="EMBL" id="SDDZ01000001">
    <property type="protein sequence ID" value="RXJ52478.1"/>
    <property type="molecule type" value="Genomic_DNA"/>
</dbReference>
<dbReference type="InterPro" id="IPR039425">
    <property type="entry name" value="RNA_pol_sigma-70-like"/>
</dbReference>
<accession>A0A4Q0XJV5</accession>
<dbReference type="InterPro" id="IPR014284">
    <property type="entry name" value="RNA_pol_sigma-70_dom"/>
</dbReference>
<feature type="domain" description="RNA polymerase sigma factor 70 region 4 type 2" evidence="7">
    <location>
        <begin position="105"/>
        <end position="156"/>
    </location>
</feature>
<gene>
    <name evidence="8" type="ORF">ESZ48_01915</name>
</gene>
<dbReference type="GO" id="GO:0006352">
    <property type="term" value="P:DNA-templated transcription initiation"/>
    <property type="evidence" value="ECO:0007669"/>
    <property type="project" value="InterPro"/>
</dbReference>
<dbReference type="InterPro" id="IPR013325">
    <property type="entry name" value="RNA_pol_sigma_r2"/>
</dbReference>
<dbReference type="Pfam" id="PF04542">
    <property type="entry name" value="Sigma70_r2"/>
    <property type="match status" value="1"/>
</dbReference>
<evidence type="ECO:0000313" key="9">
    <source>
        <dbReference type="Proteomes" id="UP000289792"/>
    </source>
</evidence>
<dbReference type="PANTHER" id="PTHR43133">
    <property type="entry name" value="RNA POLYMERASE ECF-TYPE SIGMA FACTO"/>
    <property type="match status" value="1"/>
</dbReference>
<dbReference type="InterPro" id="IPR036388">
    <property type="entry name" value="WH-like_DNA-bd_sf"/>
</dbReference>
<dbReference type="SUPFAM" id="SSF88946">
    <property type="entry name" value="Sigma2 domain of RNA polymerase sigma factors"/>
    <property type="match status" value="1"/>
</dbReference>
<evidence type="ECO:0000313" key="8">
    <source>
        <dbReference type="EMBL" id="RXJ52478.1"/>
    </source>
</evidence>
<dbReference type="RefSeq" id="WP_129015612.1">
    <property type="nucleotide sequence ID" value="NZ_SDDZ01000001.1"/>
</dbReference>
<sequence length="162" mass="18848">MTPQKKAFEQIYETNYPKVFRLCQGYTNGDEALSKDLAQEVFIKCWQHWDSFRNQSNISTWIYRIAVNTCLLELRNKKTVPIANHLKHLEASEDTISVSKEFQLQQLYQCIGKLNTDNKSIILLELEGLPQKEIAEIIGLSHEAVRVRVHRIKSELTKCVKK</sequence>
<protein>
    <submittedName>
        <fullName evidence="8">Sigma-70 family RNA polymerase sigma factor</fullName>
    </submittedName>
</protein>
<dbReference type="Gene3D" id="1.10.10.10">
    <property type="entry name" value="Winged helix-like DNA-binding domain superfamily/Winged helix DNA-binding domain"/>
    <property type="match status" value="1"/>
</dbReference>
<evidence type="ECO:0000256" key="1">
    <source>
        <dbReference type="ARBA" id="ARBA00010641"/>
    </source>
</evidence>
<dbReference type="SUPFAM" id="SSF88659">
    <property type="entry name" value="Sigma3 and sigma4 domains of RNA polymerase sigma factors"/>
    <property type="match status" value="1"/>
</dbReference>
<dbReference type="PANTHER" id="PTHR43133:SF8">
    <property type="entry name" value="RNA POLYMERASE SIGMA FACTOR HI_1459-RELATED"/>
    <property type="match status" value="1"/>
</dbReference>
<evidence type="ECO:0000256" key="2">
    <source>
        <dbReference type="ARBA" id="ARBA00023015"/>
    </source>
</evidence>
<dbReference type="GO" id="GO:0016987">
    <property type="term" value="F:sigma factor activity"/>
    <property type="evidence" value="ECO:0007669"/>
    <property type="project" value="UniProtKB-KW"/>
</dbReference>
<dbReference type="Pfam" id="PF08281">
    <property type="entry name" value="Sigma70_r4_2"/>
    <property type="match status" value="1"/>
</dbReference>
<dbReference type="OrthoDB" id="9780326at2"/>
<proteinExistence type="inferred from homology"/>
<evidence type="ECO:0000256" key="3">
    <source>
        <dbReference type="ARBA" id="ARBA00023082"/>
    </source>
</evidence>
<keyword evidence="9" id="KW-1185">Reference proteome</keyword>
<feature type="domain" description="RNA polymerase sigma-70 region 2" evidence="6">
    <location>
        <begin position="11"/>
        <end position="78"/>
    </location>
</feature>